<evidence type="ECO:0000313" key="3">
    <source>
        <dbReference type="Proteomes" id="UP000432015"/>
    </source>
</evidence>
<feature type="region of interest" description="Disordered" evidence="1">
    <location>
        <begin position="133"/>
        <end position="155"/>
    </location>
</feature>
<evidence type="ECO:0000313" key="2">
    <source>
        <dbReference type="EMBL" id="MUN35716.1"/>
    </source>
</evidence>
<keyword evidence="3" id="KW-1185">Reference proteome</keyword>
<gene>
    <name evidence="2" type="ORF">GNZ18_03770</name>
</gene>
<feature type="compositionally biased region" description="Basic and acidic residues" evidence="1">
    <location>
        <begin position="133"/>
        <end position="144"/>
    </location>
</feature>
<evidence type="ECO:0000256" key="1">
    <source>
        <dbReference type="SAM" id="MobiDB-lite"/>
    </source>
</evidence>
<dbReference type="InterPro" id="IPR029068">
    <property type="entry name" value="Glyas_Bleomycin-R_OHBP_Dase"/>
</dbReference>
<sequence>MTLPERWFRTRPDSSVLDRPRLLARSLIDAAALDDRIGRYERLLGARADLRMPIPDFGGLELAAVGGLLLIASERPFTPMQRRTAYSLIVPSLAGALRLVRANGGIVLEPREAIVPGARARVRFADGAIAELVEHRPRPGERPRPPGGPAPRPTGVRLMARLVTPSAAFERSVALYEAMLGTPAEARTRHPSPIASDLAVVGELLIIGSDGLAAEGAPAAAFALLAEPGAAAFDPGEHGRAERRLETGALAEIWTDPARGSRRPVSPHPNLRAT</sequence>
<dbReference type="Gene3D" id="3.10.180.10">
    <property type="entry name" value="2,3-Dihydroxybiphenyl 1,2-Dioxygenase, domain 1"/>
    <property type="match status" value="1"/>
</dbReference>
<reference evidence="2 3" key="1">
    <citation type="submission" date="2019-11" db="EMBL/GenBank/DDBJ databases">
        <authorList>
            <person name="Cao P."/>
        </authorList>
    </citation>
    <scope>NUCLEOTIDE SEQUENCE [LARGE SCALE GENOMIC DNA]</scope>
    <source>
        <strain evidence="2 3">NEAU-AAG5</strain>
    </source>
</reference>
<feature type="region of interest" description="Disordered" evidence="1">
    <location>
        <begin position="248"/>
        <end position="274"/>
    </location>
</feature>
<name>A0A7K1KUU3_9ACTN</name>
<dbReference type="SUPFAM" id="SSF54593">
    <property type="entry name" value="Glyoxalase/Bleomycin resistance protein/Dihydroxybiphenyl dioxygenase"/>
    <property type="match status" value="1"/>
</dbReference>
<dbReference type="GO" id="GO:0016829">
    <property type="term" value="F:lyase activity"/>
    <property type="evidence" value="ECO:0007669"/>
    <property type="project" value="UniProtKB-KW"/>
</dbReference>
<dbReference type="RefSeq" id="WP_156214607.1">
    <property type="nucleotide sequence ID" value="NZ_WOFH01000001.1"/>
</dbReference>
<organism evidence="2 3">
    <name type="scientific">Actinomadura litoris</name>
    <dbReference type="NCBI Taxonomy" id="2678616"/>
    <lineage>
        <taxon>Bacteria</taxon>
        <taxon>Bacillati</taxon>
        <taxon>Actinomycetota</taxon>
        <taxon>Actinomycetes</taxon>
        <taxon>Streptosporangiales</taxon>
        <taxon>Thermomonosporaceae</taxon>
        <taxon>Actinomadura</taxon>
    </lineage>
</organism>
<comment type="caution">
    <text evidence="2">The sequence shown here is derived from an EMBL/GenBank/DDBJ whole genome shotgun (WGS) entry which is preliminary data.</text>
</comment>
<dbReference type="AlphaFoldDB" id="A0A7K1KUU3"/>
<proteinExistence type="predicted"/>
<accession>A0A7K1KUU3</accession>
<dbReference type="EMBL" id="WOFH01000001">
    <property type="protein sequence ID" value="MUN35716.1"/>
    <property type="molecule type" value="Genomic_DNA"/>
</dbReference>
<protein>
    <submittedName>
        <fullName evidence="2">Lactoylglutathione lyase</fullName>
    </submittedName>
</protein>
<dbReference type="Proteomes" id="UP000432015">
    <property type="component" value="Unassembled WGS sequence"/>
</dbReference>
<keyword evidence="2" id="KW-0456">Lyase</keyword>